<evidence type="ECO:0000313" key="3">
    <source>
        <dbReference type="Proteomes" id="UP000064893"/>
    </source>
</evidence>
<proteinExistence type="predicted"/>
<organism evidence="2 3">
    <name type="scientific">Salinivirga cyanobacteriivorans</name>
    <dbReference type="NCBI Taxonomy" id="1307839"/>
    <lineage>
        <taxon>Bacteria</taxon>
        <taxon>Pseudomonadati</taxon>
        <taxon>Bacteroidota</taxon>
        <taxon>Bacteroidia</taxon>
        <taxon>Bacteroidales</taxon>
        <taxon>Salinivirgaceae</taxon>
        <taxon>Salinivirga</taxon>
    </lineage>
</organism>
<reference evidence="2 3" key="1">
    <citation type="submission" date="2015-11" db="EMBL/GenBank/DDBJ databases">
        <title>Description and complete genome sequence of a novel strain predominating in hypersaline microbial mats and representing a new family of the Bacteriodetes phylum.</title>
        <authorList>
            <person name="Spring S."/>
            <person name="Bunk B."/>
            <person name="Sproer C."/>
            <person name="Klenk H.-P."/>
        </authorList>
    </citation>
    <scope>NUCLEOTIDE SEQUENCE [LARGE SCALE GENOMIC DNA]</scope>
    <source>
        <strain evidence="2 3">L21-Spi-D4</strain>
    </source>
</reference>
<evidence type="ECO:0000256" key="1">
    <source>
        <dbReference type="SAM" id="MobiDB-lite"/>
    </source>
</evidence>
<dbReference type="STRING" id="1307839.L21SP5_00218"/>
<evidence type="ECO:0000313" key="2">
    <source>
        <dbReference type="EMBL" id="ALO13898.1"/>
    </source>
</evidence>
<gene>
    <name evidence="2" type="ORF">L21SP5_00218</name>
</gene>
<sequence length="692" mass="78957">MVSWDVEYLPALDFNQWDTNGDGLVERPTTDYSNEMRDVWRSYLASMQYDPVQQGQAYLFVIPGITEGGDVRGYMPIKSRYGFVTADATTRDVAHELGHGVFNLRHTFSEENSFTLPQGETDNLMDYSTGTELWKYQWDLIHNPEGGWHIFEDVEEGLYENEDYFCVFLIDNTCYYITKGDDLDEQTINMVKNQWPETSTAVFQKWTSDQYLNESYQFLSDYVNYYLKKTDGTILKYTGNARYKISEDVFRKNELINYLNTNDENFTIDLLLAFSQKTISIGTISYGEPSNLRILCKRADYPEKYYLENSFIGDEENGEAELNPGETLLLTLQEMNADETWSDIENATWQIGDQTFQATEFELEIFDGLSEIEVAKTPEDPSISIIPYVKHTDPPPVYDNKIFNVTVASNVPVSEDSINRMYNRSLQLIQSKETNMYNDLTSTAVNVNVTYKKDDPGNPNTTGTASYAPYWNLDDPKDVFIGEIELEGGSQKYSQDDLIAIPQTNSIVVNAVLLARLQKDEKNNILDATAGDISQLRNDIKRKIAAYSPTMENQLISAVTSGNIENVETLIETLCYRVTEENATDYADINSRFNIVFYYNPIIAWNKYGSNQKDNNATVAHEFMHAYYSRTEFLKYLLWDKIRKFHNNNPVYSLGDSEADSQNGGGCSAGHSHEKHNPQNTTVCGVGANINN</sequence>
<dbReference type="OrthoDB" id="6383434at2"/>
<dbReference type="EMBL" id="CP013118">
    <property type="protein sequence ID" value="ALO13898.1"/>
    <property type="molecule type" value="Genomic_DNA"/>
</dbReference>
<protein>
    <submittedName>
        <fullName evidence="2">Uncharacterized protein</fullName>
    </submittedName>
</protein>
<dbReference type="AlphaFoldDB" id="A0A0S2HV52"/>
<dbReference type="RefSeq" id="WP_057951503.1">
    <property type="nucleotide sequence ID" value="NZ_CP013118.1"/>
</dbReference>
<feature type="region of interest" description="Disordered" evidence="1">
    <location>
        <begin position="663"/>
        <end position="686"/>
    </location>
</feature>
<dbReference type="Proteomes" id="UP000064893">
    <property type="component" value="Chromosome"/>
</dbReference>
<dbReference type="KEGG" id="blq:L21SP5_00218"/>
<name>A0A0S2HV52_9BACT</name>
<keyword evidence="3" id="KW-1185">Reference proteome</keyword>
<accession>A0A0S2HV52</accession>